<evidence type="ECO:0000313" key="1">
    <source>
        <dbReference type="EMBL" id="MDR6213765.1"/>
    </source>
</evidence>
<reference evidence="1 2" key="1">
    <citation type="submission" date="2023-08" db="EMBL/GenBank/DDBJ databases">
        <title>Functional and genomic diversity of the sorghum phyllosphere microbiome.</title>
        <authorList>
            <person name="Shade A."/>
        </authorList>
    </citation>
    <scope>NUCLEOTIDE SEQUENCE [LARGE SCALE GENOMIC DNA]</scope>
    <source>
        <strain evidence="1 2">SORGH_AS_0335</strain>
    </source>
</reference>
<keyword evidence="2" id="KW-1185">Reference proteome</keyword>
<name>A0ABU1I970_9BURK</name>
<sequence>MGEGKYRICALLRALHCIAWLCEGSATGKRVRPRSILRQPGPTAHGIARHAQGCLQEADAPCEGWVRKAMQKGCSQGARPA</sequence>
<protein>
    <recommendedName>
        <fullName evidence="3">Secreted protein</fullName>
    </recommendedName>
</protein>
<dbReference type="EMBL" id="JAVIZX010000001">
    <property type="protein sequence ID" value="MDR6213765.1"/>
    <property type="molecule type" value="Genomic_DNA"/>
</dbReference>
<dbReference type="Proteomes" id="UP001267710">
    <property type="component" value="Unassembled WGS sequence"/>
</dbReference>
<evidence type="ECO:0000313" key="2">
    <source>
        <dbReference type="Proteomes" id="UP001267710"/>
    </source>
</evidence>
<evidence type="ECO:0008006" key="3">
    <source>
        <dbReference type="Google" id="ProtNLM"/>
    </source>
</evidence>
<organism evidence="1 2">
    <name type="scientific">Paracidovorax wautersii</name>
    <dbReference type="NCBI Taxonomy" id="1177982"/>
    <lineage>
        <taxon>Bacteria</taxon>
        <taxon>Pseudomonadati</taxon>
        <taxon>Pseudomonadota</taxon>
        <taxon>Betaproteobacteria</taxon>
        <taxon>Burkholderiales</taxon>
        <taxon>Comamonadaceae</taxon>
        <taxon>Paracidovorax</taxon>
    </lineage>
</organism>
<comment type="caution">
    <text evidence="1">The sequence shown here is derived from an EMBL/GenBank/DDBJ whole genome shotgun (WGS) entry which is preliminary data.</text>
</comment>
<proteinExistence type="predicted"/>
<gene>
    <name evidence="1" type="ORF">QE399_001454</name>
</gene>
<accession>A0ABU1I970</accession>